<sequence length="617" mass="62676">MNTVIGPYRVVRRLGQGGTGEVFLARDPEGRQVAVKVLHPRLTADPALLQRFRQEAEAASRVARSCTVPVLEAGLDGDRAYLVTEYVEGQDLRRRVESHGPLTGSGLDALAVSTAVALQAIHAAGVVHLDLKPSAVLLGPLGPRVTGFGVARPAGPSDRAEEGASSCTAPEQARGEGGGTASDVFAWGGVVLYAATGRGPSTGGADRPAGHAFPDLTGLHGALRDLAGRALAEDPGSRPSVQDILRTLTGATDPATSLAQPPTAPAPQPPNSALTAQAPPAPQPPNVPALPLNPPSPAPGEADPHPVRPAGEADPHPVRPADLPAAVWPPPPGPAPAGGADDPVPSARWGRSIAVPILAGVAISLVIAGIAFFMPAGEDTAGRAPAAQQATAAGDTAQPLPGPATEPAATLSPSPSATSSPSSAEPTTEPAPARTLPFRDDFSGAGRGWTAAASGKGRHQASRGAYRITAGADAYLPVIAPLTAPVKNTTITAKVRVLRGKGDFGVFCRGLDEGARRYEFSITSSGDASIVKSGEAPASVKHVPVPGLRPARLIVLQAACRSGATGTRLSLSVNGRKVLSRLDRKQPFASGSIGMFAHARDGGSGVDVSFNSFEARP</sequence>
<dbReference type="PANTHER" id="PTHR43289:SF34">
    <property type="entry name" value="SERINE_THREONINE-PROTEIN KINASE YBDM-RELATED"/>
    <property type="match status" value="1"/>
</dbReference>
<proteinExistence type="predicted"/>
<accession>D2AZP1</accession>
<dbReference type="SUPFAM" id="SSF56112">
    <property type="entry name" value="Protein kinase-like (PK-like)"/>
    <property type="match status" value="1"/>
</dbReference>
<dbReference type="RefSeq" id="WP_012889031.1">
    <property type="nucleotide sequence ID" value="NC_013595.1"/>
</dbReference>
<dbReference type="EMBL" id="CP001814">
    <property type="protein sequence ID" value="ACZ85286.1"/>
    <property type="molecule type" value="Genomic_DNA"/>
</dbReference>
<dbReference type="InterPro" id="IPR011009">
    <property type="entry name" value="Kinase-like_dom_sf"/>
</dbReference>
<feature type="compositionally biased region" description="Pro residues" evidence="6">
    <location>
        <begin position="279"/>
        <end position="298"/>
    </location>
</feature>
<dbReference type="InterPro" id="IPR000719">
    <property type="entry name" value="Prot_kinase_dom"/>
</dbReference>
<evidence type="ECO:0000256" key="1">
    <source>
        <dbReference type="ARBA" id="ARBA00022679"/>
    </source>
</evidence>
<keyword evidence="2 5" id="KW-0547">Nucleotide-binding</keyword>
<dbReference type="KEGG" id="sro:Sros_2305"/>
<keyword evidence="3 8" id="KW-0418">Kinase</keyword>
<evidence type="ECO:0000256" key="4">
    <source>
        <dbReference type="ARBA" id="ARBA00022840"/>
    </source>
</evidence>
<feature type="binding site" evidence="5">
    <location>
        <position position="36"/>
    </location>
    <ligand>
        <name>ATP</name>
        <dbReference type="ChEBI" id="CHEBI:30616"/>
    </ligand>
</feature>
<feature type="region of interest" description="Disordered" evidence="6">
    <location>
        <begin position="253"/>
        <end position="344"/>
    </location>
</feature>
<evidence type="ECO:0000259" key="7">
    <source>
        <dbReference type="PROSITE" id="PS50011"/>
    </source>
</evidence>
<name>D2AZP1_STRRD</name>
<evidence type="ECO:0000256" key="6">
    <source>
        <dbReference type="SAM" id="MobiDB-lite"/>
    </source>
</evidence>
<evidence type="ECO:0000313" key="9">
    <source>
        <dbReference type="Proteomes" id="UP000002029"/>
    </source>
</evidence>
<dbReference type="Gene3D" id="1.10.510.10">
    <property type="entry name" value="Transferase(Phosphotransferase) domain 1"/>
    <property type="match status" value="1"/>
</dbReference>
<feature type="compositionally biased region" description="Basic and acidic residues" evidence="6">
    <location>
        <begin position="302"/>
        <end position="319"/>
    </location>
</feature>
<keyword evidence="9" id="KW-1185">Reference proteome</keyword>
<feature type="compositionally biased region" description="Low complexity" evidence="6">
    <location>
        <begin position="383"/>
        <end position="433"/>
    </location>
</feature>
<keyword evidence="8" id="KW-0723">Serine/threonine-protein kinase</keyword>
<evidence type="ECO:0000256" key="2">
    <source>
        <dbReference type="ARBA" id="ARBA00022741"/>
    </source>
</evidence>
<dbReference type="HOGENOM" id="CLU_000288_135_1_11"/>
<reference evidence="8 9" key="1">
    <citation type="journal article" date="2010" name="Stand. Genomic Sci.">
        <title>Complete genome sequence of Streptosporangium roseum type strain (NI 9100).</title>
        <authorList>
            <person name="Nolan M."/>
            <person name="Sikorski J."/>
            <person name="Jando M."/>
            <person name="Lucas S."/>
            <person name="Lapidus A."/>
            <person name="Glavina Del Rio T."/>
            <person name="Chen F."/>
            <person name="Tice H."/>
            <person name="Pitluck S."/>
            <person name="Cheng J.F."/>
            <person name="Chertkov O."/>
            <person name="Sims D."/>
            <person name="Meincke L."/>
            <person name="Brettin T."/>
            <person name="Han C."/>
            <person name="Detter J.C."/>
            <person name="Bruce D."/>
            <person name="Goodwin L."/>
            <person name="Land M."/>
            <person name="Hauser L."/>
            <person name="Chang Y.J."/>
            <person name="Jeffries C.D."/>
            <person name="Ivanova N."/>
            <person name="Mavromatis K."/>
            <person name="Mikhailova N."/>
            <person name="Chen A."/>
            <person name="Palaniappan K."/>
            <person name="Chain P."/>
            <person name="Rohde M."/>
            <person name="Goker M."/>
            <person name="Bristow J."/>
            <person name="Eisen J.A."/>
            <person name="Markowitz V."/>
            <person name="Hugenholtz P."/>
            <person name="Kyrpides N.C."/>
            <person name="Klenk H.P."/>
        </authorList>
    </citation>
    <scope>NUCLEOTIDE SEQUENCE [LARGE SCALE GENOMIC DNA]</scope>
    <source>
        <strain evidence="9">ATCC 12428 / DSM 43021 / JCM 3005 / NI 9100</strain>
    </source>
</reference>
<dbReference type="InterPro" id="IPR017441">
    <property type="entry name" value="Protein_kinase_ATP_BS"/>
</dbReference>
<dbReference type="AlphaFoldDB" id="D2AZP1"/>
<keyword evidence="4 5" id="KW-0067">ATP-binding</keyword>
<organism evidence="8 9">
    <name type="scientific">Streptosporangium roseum (strain ATCC 12428 / DSM 43021 / JCM 3005 / KCTC 9067 / NCIMB 10171 / NRRL 2505 / NI 9100)</name>
    <dbReference type="NCBI Taxonomy" id="479432"/>
    <lineage>
        <taxon>Bacteria</taxon>
        <taxon>Bacillati</taxon>
        <taxon>Actinomycetota</taxon>
        <taxon>Actinomycetes</taxon>
        <taxon>Streptosporangiales</taxon>
        <taxon>Streptosporangiaceae</taxon>
        <taxon>Streptosporangium</taxon>
    </lineage>
</organism>
<feature type="domain" description="Protein kinase" evidence="7">
    <location>
        <begin position="8"/>
        <end position="256"/>
    </location>
</feature>
<dbReference type="Proteomes" id="UP000002029">
    <property type="component" value="Chromosome"/>
</dbReference>
<dbReference type="PROSITE" id="PS50011">
    <property type="entry name" value="PROTEIN_KINASE_DOM"/>
    <property type="match status" value="1"/>
</dbReference>
<dbReference type="Gene3D" id="3.30.200.20">
    <property type="entry name" value="Phosphorylase Kinase, domain 1"/>
    <property type="match status" value="1"/>
</dbReference>
<evidence type="ECO:0000313" key="8">
    <source>
        <dbReference type="EMBL" id="ACZ85286.1"/>
    </source>
</evidence>
<dbReference type="Pfam" id="PF00069">
    <property type="entry name" value="Pkinase"/>
    <property type="match status" value="1"/>
</dbReference>
<gene>
    <name evidence="8" type="ordered locus">Sros_2305</name>
</gene>
<evidence type="ECO:0000256" key="3">
    <source>
        <dbReference type="ARBA" id="ARBA00022777"/>
    </source>
</evidence>
<protein>
    <submittedName>
        <fullName evidence="8">Serine/threonine protein kinase-like protein</fullName>
    </submittedName>
</protein>
<dbReference type="STRING" id="479432.Sros_2305"/>
<dbReference type="eggNOG" id="COG0515">
    <property type="taxonomic scope" value="Bacteria"/>
</dbReference>
<feature type="region of interest" description="Disordered" evidence="6">
    <location>
        <begin position="383"/>
        <end position="440"/>
    </location>
</feature>
<evidence type="ECO:0000256" key="5">
    <source>
        <dbReference type="PROSITE-ProRule" id="PRU10141"/>
    </source>
</evidence>
<dbReference type="PANTHER" id="PTHR43289">
    <property type="entry name" value="MITOGEN-ACTIVATED PROTEIN KINASE KINASE KINASE 20-RELATED"/>
    <property type="match status" value="1"/>
</dbReference>
<dbReference type="PROSITE" id="PS00107">
    <property type="entry name" value="PROTEIN_KINASE_ATP"/>
    <property type="match status" value="1"/>
</dbReference>
<dbReference type="CDD" id="cd14014">
    <property type="entry name" value="STKc_PknB_like"/>
    <property type="match status" value="1"/>
</dbReference>
<keyword evidence="1" id="KW-0808">Transferase</keyword>
<dbReference type="GO" id="GO:0005524">
    <property type="term" value="F:ATP binding"/>
    <property type="evidence" value="ECO:0007669"/>
    <property type="project" value="UniProtKB-UniRule"/>
</dbReference>
<dbReference type="Gene3D" id="2.60.120.560">
    <property type="entry name" value="Exo-inulinase, domain 1"/>
    <property type="match status" value="1"/>
</dbReference>
<feature type="region of interest" description="Disordered" evidence="6">
    <location>
        <begin position="149"/>
        <end position="180"/>
    </location>
</feature>
<dbReference type="OrthoDB" id="3912575at2"/>
<dbReference type="GO" id="GO:0004674">
    <property type="term" value="F:protein serine/threonine kinase activity"/>
    <property type="evidence" value="ECO:0007669"/>
    <property type="project" value="UniProtKB-KW"/>
</dbReference>